<sequence>MKKWIFIILVLLSIIVWFIPFERSITFTETRVEKPVQHFLPLKNENEFQLVFTHSIHLTDVTESYKVLPTNEFQLLAMEYTDVAIGMPGHAEEGQTLHYEDGVYTLQYNDAKLEEFTLHIGNVNYKLNLQHKGIVIPLKKHLVRGKSYLVTIKRLSLYDKLKGVELDD</sequence>
<protein>
    <submittedName>
        <fullName evidence="1">Uncharacterized Fe-S protein</fullName>
    </submittedName>
</protein>
<dbReference type="EMBL" id="AP012157">
    <property type="protein sequence ID" value="BAK18030.1"/>
    <property type="molecule type" value="Genomic_DNA"/>
</dbReference>
<evidence type="ECO:0000313" key="1">
    <source>
        <dbReference type="EMBL" id="BAK18030.1"/>
    </source>
</evidence>
<dbReference type="AlphaFoldDB" id="F2F9N2"/>
<reference evidence="2" key="1">
    <citation type="submission" date="2011-04" db="EMBL/GenBank/DDBJ databases">
        <title>Genome sequence of Solibacillus silvestris StLB046.</title>
        <authorList>
            <person name="Morohoshi T."/>
            <person name="Someya N."/>
            <person name="Ikeda T."/>
        </authorList>
    </citation>
    <scope>NUCLEOTIDE SEQUENCE [LARGE SCALE GENOMIC DNA]</scope>
    <source>
        <strain evidence="2">StLB046</strain>
    </source>
</reference>
<accession>F2F9N2</accession>
<dbReference type="HOGENOM" id="CLU_121837_0_0_9"/>
<dbReference type="STRING" id="1002809.SSIL_3607"/>
<organism evidence="1 2">
    <name type="scientific">Solibacillus silvestris (strain StLB046)</name>
    <name type="common">Bacillus silvestris</name>
    <dbReference type="NCBI Taxonomy" id="1002809"/>
    <lineage>
        <taxon>Bacteria</taxon>
        <taxon>Bacillati</taxon>
        <taxon>Bacillota</taxon>
        <taxon>Bacilli</taxon>
        <taxon>Bacillales</taxon>
        <taxon>Caryophanaceae</taxon>
        <taxon>Solibacillus</taxon>
    </lineage>
</organism>
<dbReference type="eggNOG" id="COG4729">
    <property type="taxonomic scope" value="Bacteria"/>
</dbReference>
<dbReference type="InterPro" id="IPR015001">
    <property type="entry name" value="DUF1850"/>
</dbReference>
<evidence type="ECO:0000313" key="2">
    <source>
        <dbReference type="Proteomes" id="UP000006691"/>
    </source>
</evidence>
<keyword evidence="2" id="KW-1185">Reference proteome</keyword>
<dbReference type="RefSeq" id="WP_014824894.1">
    <property type="nucleotide sequence ID" value="NC_018065.1"/>
</dbReference>
<dbReference type="KEGG" id="siv:SSIL_3607"/>
<name>F2F9N2_SOLSS</name>
<dbReference type="PATRIC" id="fig|1002809.3.peg.3653"/>
<dbReference type="Pfam" id="PF08905">
    <property type="entry name" value="DUF1850"/>
    <property type="match status" value="1"/>
</dbReference>
<dbReference type="Proteomes" id="UP000006691">
    <property type="component" value="Chromosome"/>
</dbReference>
<proteinExistence type="predicted"/>
<gene>
    <name evidence="1" type="ordered locus">SSIL_3607</name>
</gene>
<reference evidence="1 2" key="2">
    <citation type="journal article" date="2012" name="J. Biosci. Bioeng.">
        <title>Complete genome sequence and characterization of the N-acylhomoserine lactone-degrading gene of the potato leaf-associated Solibacillus silvestris.</title>
        <authorList>
            <person name="Morohoshi T."/>
            <person name="Tominaga Y."/>
            <person name="Someya N."/>
            <person name="Ikeda T."/>
        </authorList>
    </citation>
    <scope>NUCLEOTIDE SEQUENCE [LARGE SCALE GENOMIC DNA]</scope>
    <source>
        <strain evidence="1 2">StLB046</strain>
    </source>
</reference>